<keyword evidence="4" id="KW-1185">Reference proteome</keyword>
<evidence type="ECO:0000313" key="4">
    <source>
        <dbReference type="Proteomes" id="UP000179284"/>
    </source>
</evidence>
<evidence type="ECO:0000313" key="3">
    <source>
        <dbReference type="EMBL" id="AOZ97338.1"/>
    </source>
</evidence>
<dbReference type="KEGG" id="bhu:bhn_I2305"/>
<protein>
    <submittedName>
        <fullName evidence="3">Glycosyl transferase GT4 family</fullName>
    </submittedName>
</protein>
<dbReference type="InterPro" id="IPR024542">
    <property type="entry name" value="YkvP_N"/>
</dbReference>
<dbReference type="Pfam" id="PF12996">
    <property type="entry name" value="DUF3880"/>
    <property type="match status" value="1"/>
</dbReference>
<dbReference type="Proteomes" id="UP000179284">
    <property type="component" value="Chromosome I"/>
</dbReference>
<evidence type="ECO:0000259" key="1">
    <source>
        <dbReference type="Pfam" id="PF12996"/>
    </source>
</evidence>
<reference evidence="4" key="1">
    <citation type="submission" date="2016-10" db="EMBL/GenBank/DDBJ databases">
        <title>The complete genome sequence of the rumen bacterium Butyrivibrio hungatei MB2003.</title>
        <authorList>
            <person name="Palevich N."/>
            <person name="Kelly W.J."/>
            <person name="Leahy S.C."/>
            <person name="Altermann E."/>
            <person name="Rakonjac J."/>
            <person name="Attwood G.T."/>
        </authorList>
    </citation>
    <scope>NUCLEOTIDE SEQUENCE [LARGE SCALE GENOMIC DNA]</scope>
    <source>
        <strain evidence="4">MB2003</strain>
    </source>
</reference>
<dbReference type="GO" id="GO:0016740">
    <property type="term" value="F:transferase activity"/>
    <property type="evidence" value="ECO:0007669"/>
    <property type="project" value="UniProtKB-KW"/>
</dbReference>
<dbReference type="AlphaFoldDB" id="A0A1D9P421"/>
<dbReference type="OrthoDB" id="7019976at2"/>
<organism evidence="3 4">
    <name type="scientific">Butyrivibrio hungatei</name>
    <dbReference type="NCBI Taxonomy" id="185008"/>
    <lineage>
        <taxon>Bacteria</taxon>
        <taxon>Bacillati</taxon>
        <taxon>Bacillota</taxon>
        <taxon>Clostridia</taxon>
        <taxon>Lachnospirales</taxon>
        <taxon>Lachnospiraceae</taxon>
        <taxon>Butyrivibrio</taxon>
    </lineage>
</organism>
<keyword evidence="3" id="KW-0808">Transferase</keyword>
<sequence length="387" mass="43613">MSTVYGLLYLKEIKYDDIAWTMLNAGRTIKVIDTGISIHSKDQGDIDRVKELLTGDGIDVAITMDFAPAVSDACESLDIKYVSWIYDMPQQELYEKQVGNDCNYIFSFDKIQIEQIKEAGGKQVFYQPLATNVYRNSGLVINPEDEARFSCDVSFVGSLYNDDSYGDVLGKASDETQSEIEAIVNSSFGIWDGKNRINGKLSDTAISELWKIYGGNDTDSFSMDKDTYLGARLFARYISFLERSCILESLSDYDVRLHTNDTSISIPGVKVGGRLSYDEELPRMYYLSKINLNISLHSILSGVPLRVFDIMGVGGFMLTNYQPEIEELFTIGKDIEVFHDIDELHDKVSFYLANEKARLQIALNGYKLVSEKYSYDRAIESILAKIG</sequence>
<dbReference type="Pfam" id="PF13524">
    <property type="entry name" value="Glyco_trans_1_2"/>
    <property type="match status" value="1"/>
</dbReference>
<dbReference type="RefSeq" id="WP_071176950.1">
    <property type="nucleotide sequence ID" value="NZ_CP017831.1"/>
</dbReference>
<dbReference type="EMBL" id="CP017831">
    <property type="protein sequence ID" value="AOZ97338.1"/>
    <property type="molecule type" value="Genomic_DNA"/>
</dbReference>
<feature type="domain" description="Spore protein YkvP N-terminal" evidence="1">
    <location>
        <begin position="84"/>
        <end position="160"/>
    </location>
</feature>
<accession>A0A1D9P421</accession>
<feature type="domain" description="Spore protein YkvP/CgeB glycosyl transferase-like" evidence="2">
    <location>
        <begin position="247"/>
        <end position="384"/>
    </location>
</feature>
<dbReference type="Gene3D" id="3.40.50.2000">
    <property type="entry name" value="Glycogen Phosphorylase B"/>
    <property type="match status" value="1"/>
</dbReference>
<proteinExistence type="predicted"/>
<evidence type="ECO:0000259" key="2">
    <source>
        <dbReference type="Pfam" id="PF13524"/>
    </source>
</evidence>
<name>A0A1D9P421_9FIRM</name>
<gene>
    <name evidence="3" type="ORF">bhn_I2305</name>
</gene>
<dbReference type="InterPro" id="IPR055259">
    <property type="entry name" value="YkvP/CgeB_Glyco_trans-like"/>
</dbReference>